<evidence type="ECO:0000256" key="1">
    <source>
        <dbReference type="SAM" id="MobiDB-lite"/>
    </source>
</evidence>
<accession>A0A4Q9PNK0</accession>
<dbReference type="EMBL" id="ML145162">
    <property type="protein sequence ID" value="TBU55850.1"/>
    <property type="molecule type" value="Genomic_DNA"/>
</dbReference>
<keyword evidence="3" id="KW-1185">Reference proteome</keyword>
<dbReference type="AlphaFoldDB" id="A0A4Q9PNK0"/>
<proteinExistence type="predicted"/>
<feature type="region of interest" description="Disordered" evidence="1">
    <location>
        <begin position="129"/>
        <end position="258"/>
    </location>
</feature>
<feature type="compositionally biased region" description="Polar residues" evidence="1">
    <location>
        <begin position="223"/>
        <end position="237"/>
    </location>
</feature>
<feature type="compositionally biased region" description="Acidic residues" evidence="1">
    <location>
        <begin position="240"/>
        <end position="250"/>
    </location>
</feature>
<reference evidence="2 3" key="1">
    <citation type="submission" date="2019-01" db="EMBL/GenBank/DDBJ databases">
        <title>Draft genome sequences of three monokaryotic isolates of the white-rot basidiomycete fungus Dichomitus squalens.</title>
        <authorList>
            <consortium name="DOE Joint Genome Institute"/>
            <person name="Lopez S.C."/>
            <person name="Andreopoulos B."/>
            <person name="Pangilinan J."/>
            <person name="Lipzen A."/>
            <person name="Riley R."/>
            <person name="Ahrendt S."/>
            <person name="Ng V."/>
            <person name="Barry K."/>
            <person name="Daum C."/>
            <person name="Grigoriev I.V."/>
            <person name="Hilden K.S."/>
            <person name="Makela M.R."/>
            <person name="de Vries R.P."/>
        </authorList>
    </citation>
    <scope>NUCLEOTIDE SEQUENCE [LARGE SCALE GENOMIC DNA]</scope>
    <source>
        <strain evidence="2 3">CBS 464.89</strain>
    </source>
</reference>
<protein>
    <submittedName>
        <fullName evidence="2">Uncharacterized protein</fullName>
    </submittedName>
</protein>
<feature type="compositionally biased region" description="Gly residues" evidence="1">
    <location>
        <begin position="141"/>
        <end position="160"/>
    </location>
</feature>
<name>A0A4Q9PNK0_9APHY</name>
<evidence type="ECO:0000313" key="3">
    <source>
        <dbReference type="Proteomes" id="UP000292082"/>
    </source>
</evidence>
<sequence>MASSNPRDYNTEHWALWQQYADRLLAYFTGNGPNPGEPPAGYREVYCVHHRHAPLPEHRAGGPPTSGGAGAWGSGMRGVAMSEDAFGALLSQGTQWATAFSQLAQSMRGGPGPVAIARPAPIPVAPRSYYTPAKTWHGNQRGRGGYHSGRGRPQGRGGSLLGRMGRNLSQGAKNGRGAHNRGKRAGRDRRDDPPPENDVLDARGEQSEDVPMAEDAPRDAEQDITTTSEEADPTNNVPADADDSVDEEDPNGWGRLEM</sequence>
<organism evidence="2 3">
    <name type="scientific">Dichomitus squalens</name>
    <dbReference type="NCBI Taxonomy" id="114155"/>
    <lineage>
        <taxon>Eukaryota</taxon>
        <taxon>Fungi</taxon>
        <taxon>Dikarya</taxon>
        <taxon>Basidiomycota</taxon>
        <taxon>Agaricomycotina</taxon>
        <taxon>Agaricomycetes</taxon>
        <taxon>Polyporales</taxon>
        <taxon>Polyporaceae</taxon>
        <taxon>Dichomitus</taxon>
    </lineage>
</organism>
<evidence type="ECO:0000313" key="2">
    <source>
        <dbReference type="EMBL" id="TBU55850.1"/>
    </source>
</evidence>
<feature type="compositionally biased region" description="Basic residues" evidence="1">
    <location>
        <begin position="176"/>
        <end position="187"/>
    </location>
</feature>
<gene>
    <name evidence="2" type="ORF">BD310DRAFT_908137</name>
</gene>
<dbReference type="Proteomes" id="UP000292082">
    <property type="component" value="Unassembled WGS sequence"/>
</dbReference>